<reference evidence="2 3" key="1">
    <citation type="submission" date="2016-07" db="EMBL/GenBank/DDBJ databases">
        <title>Genome and transcriptome analysis of iron-reducing fermentative bacteria Anoxybacter fermentans.</title>
        <authorList>
            <person name="Zeng X."/>
            <person name="Shao Z."/>
        </authorList>
    </citation>
    <scope>NUCLEOTIDE SEQUENCE [LARGE SCALE GENOMIC DNA]</scope>
    <source>
        <strain evidence="2 3">DY22613</strain>
    </source>
</reference>
<dbReference type="KEGG" id="aft:BBF96_05510"/>
<gene>
    <name evidence="2" type="ORF">BBF96_05510</name>
</gene>
<dbReference type="EMBL" id="CP016379">
    <property type="protein sequence ID" value="AZR72894.1"/>
    <property type="molecule type" value="Genomic_DNA"/>
</dbReference>
<keyword evidence="3" id="KW-1185">Reference proteome</keyword>
<proteinExistence type="predicted"/>
<accession>A0A3Q9HPQ3</accession>
<evidence type="ECO:0000313" key="2">
    <source>
        <dbReference type="EMBL" id="AZR72894.1"/>
    </source>
</evidence>
<name>A0A3Q9HPQ3_9FIRM</name>
<dbReference type="Proteomes" id="UP000267250">
    <property type="component" value="Chromosome"/>
</dbReference>
<evidence type="ECO:0000259" key="1">
    <source>
        <dbReference type="Pfam" id="PF01863"/>
    </source>
</evidence>
<organism evidence="2 3">
    <name type="scientific">Anoxybacter fermentans</name>
    <dbReference type="NCBI Taxonomy" id="1323375"/>
    <lineage>
        <taxon>Bacteria</taxon>
        <taxon>Bacillati</taxon>
        <taxon>Bacillota</taxon>
        <taxon>Clostridia</taxon>
        <taxon>Halanaerobiales</taxon>
        <taxon>Anoxybacter</taxon>
    </lineage>
</organism>
<evidence type="ECO:0000313" key="3">
    <source>
        <dbReference type="Proteomes" id="UP000267250"/>
    </source>
</evidence>
<feature type="domain" description="YgjP-like metallopeptidase" evidence="1">
    <location>
        <begin position="81"/>
        <end position="175"/>
    </location>
</feature>
<dbReference type="AlphaFoldDB" id="A0A3Q9HPQ3"/>
<sequence length="188" mass="22966">MEKYPFQLKEEVIFKKGIRCCSGRIREGKLLYYLPRQMKRELVEKVLAEIRQNLILRLKDAYRYYNYFRKCQSHIHKSYELKKMAEEIYTRKYSTLDFSLTIKFRRQKTVMGTYRRKKDGKVVIYINDHFKNAPEFLLEYVIAHELSHHHFSGHDQAFYRELSQLCPDHKKKRKLANQYLLLKEAEIF</sequence>
<dbReference type="CDD" id="cd07344">
    <property type="entry name" value="M48_yhfN_like"/>
    <property type="match status" value="1"/>
</dbReference>
<dbReference type="Gene3D" id="3.30.2010.10">
    <property type="entry name" value="Metalloproteases ('zincins'), catalytic domain"/>
    <property type="match status" value="1"/>
</dbReference>
<dbReference type="Pfam" id="PF01863">
    <property type="entry name" value="YgjP-like"/>
    <property type="match status" value="1"/>
</dbReference>
<dbReference type="InterPro" id="IPR002725">
    <property type="entry name" value="YgjP-like_metallopeptidase"/>
</dbReference>
<protein>
    <recommendedName>
        <fullName evidence="1">YgjP-like metallopeptidase domain-containing protein</fullName>
    </recommendedName>
</protein>
<dbReference type="InterPro" id="IPR053136">
    <property type="entry name" value="UTP_pyrophosphatase-like"/>
</dbReference>
<dbReference type="PANTHER" id="PTHR30399">
    <property type="entry name" value="UNCHARACTERIZED PROTEIN YGJP"/>
    <property type="match status" value="1"/>
</dbReference>
<dbReference type="PANTHER" id="PTHR30399:SF1">
    <property type="entry name" value="UTP PYROPHOSPHATASE"/>
    <property type="match status" value="1"/>
</dbReference>